<keyword evidence="5 16" id="KW-0378">Hydrolase</keyword>
<keyword evidence="4" id="KW-0812">Transmembrane</keyword>
<evidence type="ECO:0000256" key="9">
    <source>
        <dbReference type="ARBA" id="ARBA00023180"/>
    </source>
</evidence>
<comment type="similarity">
    <text evidence="2 16">Belongs to the glycosyl hydrolase 5 (cellulase A) family.</text>
</comment>
<keyword evidence="11" id="KW-0961">Cell wall biogenesis/degradation</keyword>
<keyword evidence="20" id="KW-1185">Reference proteome</keyword>
<evidence type="ECO:0000256" key="4">
    <source>
        <dbReference type="ARBA" id="ARBA00022692"/>
    </source>
</evidence>
<dbReference type="GO" id="GO:0005886">
    <property type="term" value="C:plasma membrane"/>
    <property type="evidence" value="ECO:0007669"/>
    <property type="project" value="UniProtKB-SubCell"/>
</dbReference>
<evidence type="ECO:0000256" key="5">
    <source>
        <dbReference type="ARBA" id="ARBA00022801"/>
    </source>
</evidence>
<dbReference type="InterPro" id="IPR017853">
    <property type="entry name" value="GH"/>
</dbReference>
<evidence type="ECO:0000256" key="11">
    <source>
        <dbReference type="ARBA" id="ARBA00023316"/>
    </source>
</evidence>
<evidence type="ECO:0000259" key="18">
    <source>
        <dbReference type="Pfam" id="PF00150"/>
    </source>
</evidence>
<evidence type="ECO:0000256" key="13">
    <source>
        <dbReference type="ARBA" id="ARBA00037126"/>
    </source>
</evidence>
<evidence type="ECO:0000256" key="6">
    <source>
        <dbReference type="ARBA" id="ARBA00022968"/>
    </source>
</evidence>
<sequence length="387" mass="44458">MINSALILFISVLLFACAQNNVTSHVASKILQGTPIRGVNLGGWLLVEHSMTGSSSLWKGINDTIANSGEYIIMKELGHEEGDKRFDEHRATWITEKDIAEISSYGLNTVRVPVGFWITEFDKQGLEDYKTFAPGALKYLDLLIKEWGLKHNVAVFVDLHAAVGSQNGMDHSAPKKEGKATWTDYSRNIDSTLDVVEFLVSRYKDEPAFLGFGCLNEPWRETSENILKSYYLRVYDLIRRKLNSNHLIGTSPLLDDQDIGKSDWETFMVSSKYKNVIHEWHKYQIWGFETKSEDQVLEYIENHLTNSIKNWKGNPLIIGEWCFGTTGLAPFDKRDRWNLFSKSLLKAYSNIHWTFWSWRVSGDEQGKQTWSLRNMIRGGWFPDLNQS</sequence>
<dbReference type="PANTHER" id="PTHR31297">
    <property type="entry name" value="GLUCAN ENDO-1,6-BETA-GLUCOSIDASE B"/>
    <property type="match status" value="1"/>
</dbReference>
<keyword evidence="10 16" id="KW-0326">Glycosidase</keyword>
<dbReference type="GO" id="GO:0004338">
    <property type="term" value="F:glucan exo-1,3-beta-glucosidase activity"/>
    <property type="evidence" value="ECO:0007669"/>
    <property type="project" value="UniProtKB-EC"/>
</dbReference>
<feature type="domain" description="Glycoside hydrolase family 5" evidence="18">
    <location>
        <begin position="94"/>
        <end position="359"/>
    </location>
</feature>
<dbReference type="Pfam" id="PF00150">
    <property type="entry name" value="Cellulase"/>
    <property type="match status" value="1"/>
</dbReference>
<proteinExistence type="inferred from homology"/>
<dbReference type="InterPro" id="IPR050386">
    <property type="entry name" value="Glycosyl_hydrolase_5"/>
</dbReference>
<dbReference type="SUPFAM" id="SSF51445">
    <property type="entry name" value="(Trans)glycosidases"/>
    <property type="match status" value="1"/>
</dbReference>
<evidence type="ECO:0000256" key="1">
    <source>
        <dbReference type="ARBA" id="ARBA00004401"/>
    </source>
</evidence>
<evidence type="ECO:0000256" key="16">
    <source>
        <dbReference type="RuleBase" id="RU361153"/>
    </source>
</evidence>
<keyword evidence="3" id="KW-1003">Cell membrane</keyword>
<dbReference type="AlphaFoldDB" id="A0AAW2ZIQ3"/>
<feature type="chain" id="PRO_5043800374" description="glucan 1,3-beta-glucosidase" evidence="17">
    <location>
        <begin position="19"/>
        <end position="387"/>
    </location>
</feature>
<evidence type="ECO:0000313" key="19">
    <source>
        <dbReference type="EMBL" id="KAL0489320.1"/>
    </source>
</evidence>
<keyword evidence="8" id="KW-0472">Membrane</keyword>
<evidence type="ECO:0000256" key="10">
    <source>
        <dbReference type="ARBA" id="ARBA00023295"/>
    </source>
</evidence>
<evidence type="ECO:0000256" key="7">
    <source>
        <dbReference type="ARBA" id="ARBA00022989"/>
    </source>
</evidence>
<keyword evidence="9" id="KW-0325">Glycoprotein</keyword>
<protein>
    <recommendedName>
        <fullName evidence="14">glucan 1,3-beta-glucosidase</fullName>
        <ecNumber evidence="14">3.2.1.58</ecNumber>
    </recommendedName>
    <alternativeName>
        <fullName evidence="15">Exo-1,3-beta-glucanase D</fullName>
    </alternativeName>
</protein>
<comment type="catalytic activity">
    <reaction evidence="12">
        <text>Successive hydrolysis of beta-D-glucose units from the non-reducing ends of (1-&gt;3)-beta-D-glucans, releasing alpha-glucose.</text>
        <dbReference type="EC" id="3.2.1.58"/>
    </reaction>
</comment>
<evidence type="ECO:0000256" key="8">
    <source>
        <dbReference type="ARBA" id="ARBA00023136"/>
    </source>
</evidence>
<name>A0AAW2ZIQ3_9EUKA</name>
<dbReference type="GO" id="GO:0005576">
    <property type="term" value="C:extracellular region"/>
    <property type="evidence" value="ECO:0007669"/>
    <property type="project" value="TreeGrafter"/>
</dbReference>
<accession>A0AAW2ZIQ3</accession>
<reference evidence="19 20" key="1">
    <citation type="submission" date="2024-03" db="EMBL/GenBank/DDBJ databases">
        <title>The Acrasis kona genome and developmental transcriptomes reveal deep origins of eukaryotic multicellular pathways.</title>
        <authorList>
            <person name="Sheikh S."/>
            <person name="Fu C.-J."/>
            <person name="Brown M.W."/>
            <person name="Baldauf S.L."/>
        </authorList>
    </citation>
    <scope>NUCLEOTIDE SEQUENCE [LARGE SCALE GENOMIC DNA]</scope>
    <source>
        <strain evidence="19 20">ATCC MYA-3509</strain>
    </source>
</reference>
<dbReference type="GO" id="GO:0009986">
    <property type="term" value="C:cell surface"/>
    <property type="evidence" value="ECO:0007669"/>
    <property type="project" value="TreeGrafter"/>
</dbReference>
<evidence type="ECO:0000256" key="12">
    <source>
        <dbReference type="ARBA" id="ARBA00036824"/>
    </source>
</evidence>
<keyword evidence="6" id="KW-0735">Signal-anchor</keyword>
<evidence type="ECO:0000256" key="17">
    <source>
        <dbReference type="SAM" id="SignalP"/>
    </source>
</evidence>
<comment type="subcellular location">
    <subcellularLocation>
        <location evidence="1">Cell membrane</location>
        <topology evidence="1">Single-pass type II membrane protein</topology>
    </subcellularLocation>
</comment>
<organism evidence="19 20">
    <name type="scientific">Acrasis kona</name>
    <dbReference type="NCBI Taxonomy" id="1008807"/>
    <lineage>
        <taxon>Eukaryota</taxon>
        <taxon>Discoba</taxon>
        <taxon>Heterolobosea</taxon>
        <taxon>Tetramitia</taxon>
        <taxon>Eutetramitia</taxon>
        <taxon>Acrasidae</taxon>
        <taxon>Acrasis</taxon>
    </lineage>
</organism>
<dbReference type="InterPro" id="IPR001547">
    <property type="entry name" value="Glyco_hydro_5"/>
</dbReference>
<keyword evidence="7" id="KW-1133">Transmembrane helix</keyword>
<dbReference type="EC" id="3.2.1.58" evidence="14"/>
<comment type="caution">
    <text evidence="19">The sequence shown here is derived from an EMBL/GenBank/DDBJ whole genome shotgun (WGS) entry which is preliminary data.</text>
</comment>
<evidence type="ECO:0000256" key="15">
    <source>
        <dbReference type="ARBA" id="ARBA00041260"/>
    </source>
</evidence>
<dbReference type="EMBL" id="JAOPGA020001547">
    <property type="protein sequence ID" value="KAL0489320.1"/>
    <property type="molecule type" value="Genomic_DNA"/>
</dbReference>
<dbReference type="Proteomes" id="UP001431209">
    <property type="component" value="Unassembled WGS sequence"/>
</dbReference>
<feature type="signal peptide" evidence="17">
    <location>
        <begin position="1"/>
        <end position="18"/>
    </location>
</feature>
<dbReference type="GO" id="GO:0071555">
    <property type="term" value="P:cell wall organization"/>
    <property type="evidence" value="ECO:0007669"/>
    <property type="project" value="UniProtKB-KW"/>
</dbReference>
<comment type="function">
    <text evidence="13">Glucosidase involved in the degradation of cellulosic biomass. Active on lichenan.</text>
</comment>
<evidence type="ECO:0000256" key="2">
    <source>
        <dbReference type="ARBA" id="ARBA00005641"/>
    </source>
</evidence>
<dbReference type="PANTHER" id="PTHR31297:SF34">
    <property type="entry name" value="GLUCAN 1,3-BETA-GLUCOSIDASE 2"/>
    <property type="match status" value="1"/>
</dbReference>
<keyword evidence="17" id="KW-0732">Signal</keyword>
<dbReference type="GO" id="GO:0009251">
    <property type="term" value="P:glucan catabolic process"/>
    <property type="evidence" value="ECO:0007669"/>
    <property type="project" value="TreeGrafter"/>
</dbReference>
<gene>
    <name evidence="19" type="ORF">AKO1_010622</name>
</gene>
<evidence type="ECO:0000313" key="20">
    <source>
        <dbReference type="Proteomes" id="UP001431209"/>
    </source>
</evidence>
<evidence type="ECO:0000256" key="14">
    <source>
        <dbReference type="ARBA" id="ARBA00038929"/>
    </source>
</evidence>
<evidence type="ECO:0000256" key="3">
    <source>
        <dbReference type="ARBA" id="ARBA00022475"/>
    </source>
</evidence>
<dbReference type="Gene3D" id="3.20.20.80">
    <property type="entry name" value="Glycosidases"/>
    <property type="match status" value="1"/>
</dbReference>